<accession>A0A1R2BQ04</accession>
<sequence length="2373" mass="274659">MNSAVANMLNKLLGVWIQDLNSEQLKLSIFSGVIVLKNVQLKSDFLDILGLPFQMVCGTVELIEVRIPWSALYSSPLDIRIVGVSLFLRPVPTSNWSADKEKLALDKTRKYYLEHFEVMNPYDFELQSDEGFSSSFVSKLIDNLNLTIQDIYLRYEDTFTSYEPFSIGIHCRQASTFTCNSLWEQGVQAQNAMCYKLCQINDLSIFLDYGDGIVIFQQWFDGHVENALKELIKDENNYRIFHKYLLAPISGKIEIVINKDMNNGQIPPLSINIVGDSGKMFLYVPCVEFLLAVNKFVNEHFLFKKSVEDKIVSRDFETHEISVYRNAYIEFRILNCKDDAPYELKESSRKLLEELEEGISIDDIKIHRKQALTDLRLKKVETQKKEEISKINEQSKKPNLAKKIFQIVIRKSREDINKEEEQRAEQLKNAEKDLARLEVRSSSIVREFYRTKSNKLEFLKDTIQQCISINIVNFVFNLLDDHHEYLSIEIKSLLFGIYMRLATYKLKIKLLKSTILNQFSENCIYPSLVKSGPFELEYDTYNEVFLKVFLDDLKVNLDLDTLTTVSTILINIAKENEVSRSSIDSDSLSQKTEDDSPFMFRYIRILMETGVSNTYELDVCVNNLALILPLDAKDEASENLITSFRSLTINTGKQTLDRLNFDIYTMEMKGFKVSMINLPIRNKEFISPFDLKFEVYVTKIKQYTKAGYRAKVSLDKIDLNLNVVQIEFLKKVQKHVAKFTEKTSITRENSMNSSVQNAISGMDSFIQSLDEVIQTKFHFELSELNIFFLNDKGSFQFHLQQLLLKLFFNKEKQLLFKLCIEKIGIADQNPFSDNINILSIPFYHKRNSEFEDAKQESYSLYSSGKIIPGENLLDVLVKCSEMQICLTKEFIEKVFDYISSLNLPQPASHKLIQHEILIRKEKNLNTRFSISIENSEICYPQILKKNWAELLIKFSSTIIYSQNERVSIETNPLRNEFHKNVIDGLEEVNLQLSTFIVMLRNEGFEKKVNEPCRVCVDYEKKTSVSDINISVNTRIECVKLDVGFRDLEYLRKMKEEWMKVFENQKQNPDESTESFVANYFFHINSIVFIVTEDTLQEPYPLLLLNFANMFITSTKSIEKSNSLISTCMTSNYYNHKLKIWESLSEPCKFVLKFDNSNNDKSFVNFSSSETFNVNVTNSMTETLGTVYQKIYEGPENWEPMYEFLPVHSKNLDYIIVNSLGVDMLIWLDIKSSQQIILKHQDKLFIKYSDIENLYFLNQHNRFFSNNNIHKISICIPRFPAVSGIIIENNSNEILGMISATSSLRCRKDTVLTDNARVITFSNDIAIINNTENSVIIIYDGEEYIVEEIFVVPVNWNVDKIWLKCLNGRHGLVQKGYLQAYEGVFYTVETKKIIFKGLTYEAAFVIGPPYSFINNLPFDIDILIENCTKQQISIGETWDYYSIGISNLLITISIYIGDSNCQSEFFTIDTGSLKLMMANDYNWRIQVNISDNGSPSTEIDFCCENLLVNCTDFDLALGKITLPKHMIGFMAHTKKSNMRIQSIGENLSEVSDEFNINTIGLAACISLKIHKGKEKQLLIGLHISQNNIGKSNGKMIKFLPRYVVSNQLGIPIYIRQFSKRHTFTEEILQTDQLAYLNLTNYQTSSAVQISENLKDWSNPFPVNNIDDFQIKFRAEEKEKPHKKNLFEIDRHWYLPSHKNNFYYYVRVTVYTDNQASLNILFRNPEVPDYKILNNTRVPMLVKQQKCKGEKSEILPGDYVPWVFENCIRSNKKITIKMQEYKGTYSFEKVKERYKNIGIYSVKQYSSGNTRILEVLQERSEEKVIELNCFGIQSDNRIYKYNLCFKSINFSIFDEQNDEKALLSFEDVEFKYKCHEKRFVSQTTYYSNSNLIIGSFQFDNMEINPLLFPVIIYRSTVDDETPFLQFKFKREISNSTNLKYSTPKDLVTLFDLQIQPMNFNVNHEVLISLFNIQRNLMKSFYKKMYEASPLIRRNIGISADYELPELQEEVMKTYFRLIRVQSLEMKLTFRKPKSSIIMQNSSPLLRSISNNFLDFAGITESPLNFNQIIIHNSFQNRYSVFWAIMANYTKQALYQFYRILGASAIIGNPIGLMDKLGTGVFEFISQPAKGLLVSPEAFLKGIKKGTQCLVSNVVSGGFGSVANITGSLYNVISEEYSNSTSLYKDLGLIDLSLGFKGIAYKPYEGLKEKGLVGFAKGISAGIWGASIAPFAAVLHLSHTITSKVAEEAKKIDQSKGASQRKRYPRYNYKNKIIFPYNQRTAKLYNLIYLLKELQSTDVKFFIEFKNEDIIVTGTHILVIADTQIVKKIRKDAVVDKEIHYYKNKYILLLKSEKKRIYLSSKKRMPVFKVFYALEA</sequence>
<evidence type="ECO:0000256" key="1">
    <source>
        <dbReference type="ARBA" id="ARBA00006545"/>
    </source>
</evidence>
<evidence type="ECO:0008006" key="9">
    <source>
        <dbReference type="Google" id="ProtNLM"/>
    </source>
</evidence>
<dbReference type="OrthoDB" id="286316at2759"/>
<dbReference type="Pfam" id="PF25036">
    <property type="entry name" value="VPS13_VAB"/>
    <property type="match status" value="1"/>
</dbReference>
<comment type="similarity">
    <text evidence="1">Belongs to the VPS13 family.</text>
</comment>
<keyword evidence="3" id="KW-0445">Lipid transport</keyword>
<protein>
    <recommendedName>
        <fullName evidence="9">PH domain-containing protein</fullName>
    </recommendedName>
</protein>
<evidence type="ECO:0000256" key="2">
    <source>
        <dbReference type="ARBA" id="ARBA00022448"/>
    </source>
</evidence>
<dbReference type="Proteomes" id="UP000187209">
    <property type="component" value="Unassembled WGS sequence"/>
</dbReference>
<dbReference type="GO" id="GO:0006869">
    <property type="term" value="P:lipid transport"/>
    <property type="evidence" value="ECO:0007669"/>
    <property type="project" value="UniProtKB-KW"/>
</dbReference>
<evidence type="ECO:0000256" key="4">
    <source>
        <dbReference type="SAM" id="Coils"/>
    </source>
</evidence>
<dbReference type="GO" id="GO:0006623">
    <property type="term" value="P:protein targeting to vacuole"/>
    <property type="evidence" value="ECO:0007669"/>
    <property type="project" value="TreeGrafter"/>
</dbReference>
<evidence type="ECO:0000313" key="8">
    <source>
        <dbReference type="Proteomes" id="UP000187209"/>
    </source>
</evidence>
<keyword evidence="4" id="KW-0175">Coiled coil</keyword>
<dbReference type="EMBL" id="MPUH01000498">
    <property type="protein sequence ID" value="OMJ78893.1"/>
    <property type="molecule type" value="Genomic_DNA"/>
</dbReference>
<name>A0A1R2BQ04_9CILI</name>
<dbReference type="InterPro" id="IPR026847">
    <property type="entry name" value="VPS13"/>
</dbReference>
<dbReference type="GO" id="GO:0045053">
    <property type="term" value="P:protein retention in Golgi apparatus"/>
    <property type="evidence" value="ECO:0007669"/>
    <property type="project" value="TreeGrafter"/>
</dbReference>
<gene>
    <name evidence="7" type="ORF">SteCoe_21205</name>
</gene>
<evidence type="ECO:0000256" key="3">
    <source>
        <dbReference type="ARBA" id="ARBA00023055"/>
    </source>
</evidence>
<dbReference type="Pfam" id="PF12624">
    <property type="entry name" value="VPS13_N"/>
    <property type="match status" value="1"/>
</dbReference>
<evidence type="ECO:0000259" key="5">
    <source>
        <dbReference type="Pfam" id="PF12624"/>
    </source>
</evidence>
<proteinExistence type="inferred from homology"/>
<dbReference type="InterPro" id="IPR009543">
    <property type="entry name" value="VPS13_VAB"/>
</dbReference>
<evidence type="ECO:0000313" key="7">
    <source>
        <dbReference type="EMBL" id="OMJ78893.1"/>
    </source>
</evidence>
<dbReference type="InterPro" id="IPR026854">
    <property type="entry name" value="VPS13_N"/>
</dbReference>
<feature type="coiled-coil region" evidence="4">
    <location>
        <begin position="377"/>
        <end position="447"/>
    </location>
</feature>
<dbReference type="PANTHER" id="PTHR16166">
    <property type="entry name" value="VACUOLAR PROTEIN SORTING-ASSOCIATED PROTEIN VPS13"/>
    <property type="match status" value="1"/>
</dbReference>
<evidence type="ECO:0000259" key="6">
    <source>
        <dbReference type="Pfam" id="PF25036"/>
    </source>
</evidence>
<organism evidence="7 8">
    <name type="scientific">Stentor coeruleus</name>
    <dbReference type="NCBI Taxonomy" id="5963"/>
    <lineage>
        <taxon>Eukaryota</taxon>
        <taxon>Sar</taxon>
        <taxon>Alveolata</taxon>
        <taxon>Ciliophora</taxon>
        <taxon>Postciliodesmatophora</taxon>
        <taxon>Heterotrichea</taxon>
        <taxon>Heterotrichida</taxon>
        <taxon>Stentoridae</taxon>
        <taxon>Stentor</taxon>
    </lineage>
</organism>
<reference evidence="7 8" key="1">
    <citation type="submission" date="2016-11" db="EMBL/GenBank/DDBJ databases">
        <title>The macronuclear genome of Stentor coeruleus: a giant cell with tiny introns.</title>
        <authorList>
            <person name="Slabodnick M."/>
            <person name="Ruby J.G."/>
            <person name="Reiff S.B."/>
            <person name="Swart E.C."/>
            <person name="Gosai S."/>
            <person name="Prabakaran S."/>
            <person name="Witkowska E."/>
            <person name="Larue G.E."/>
            <person name="Fisher S."/>
            <person name="Freeman R.M."/>
            <person name="Gunawardena J."/>
            <person name="Chu W."/>
            <person name="Stover N.A."/>
            <person name="Gregory B.D."/>
            <person name="Nowacki M."/>
            <person name="Derisi J."/>
            <person name="Roy S.W."/>
            <person name="Marshall W.F."/>
            <person name="Sood P."/>
        </authorList>
    </citation>
    <scope>NUCLEOTIDE SEQUENCE [LARGE SCALE GENOMIC DNA]</scope>
    <source>
        <strain evidence="7">WM001</strain>
    </source>
</reference>
<keyword evidence="2" id="KW-0813">Transport</keyword>
<feature type="domain" description="Chorein N-terminal" evidence="5">
    <location>
        <begin position="3"/>
        <end position="273"/>
    </location>
</feature>
<dbReference type="PANTHER" id="PTHR16166:SF93">
    <property type="entry name" value="INTERMEMBRANE LIPID TRANSFER PROTEIN VPS13"/>
    <property type="match status" value="1"/>
</dbReference>
<comment type="caution">
    <text evidence="7">The sequence shown here is derived from an EMBL/GenBank/DDBJ whole genome shotgun (WGS) entry which is preliminary data.</text>
</comment>
<keyword evidence="8" id="KW-1185">Reference proteome</keyword>
<feature type="domain" description="Vacuolar protein sorting-associated protein 13 VPS13 adaptor binding" evidence="6">
    <location>
        <begin position="1402"/>
        <end position="1679"/>
    </location>
</feature>